<reference evidence="2" key="2">
    <citation type="submission" date="2017-11" db="EMBL/GenBank/DDBJ databases">
        <title>Coralsnake Venomics: Analyses of Venom Gland Transcriptomes and Proteomes of Six Brazilian Taxa.</title>
        <authorList>
            <person name="Aird S.D."/>
            <person name="Jorge da Silva N."/>
            <person name="Qiu L."/>
            <person name="Villar-Briones A."/>
            <person name="Aparecida-Saddi V."/>
            <person name="Campos-Telles M.P."/>
            <person name="Grau M."/>
            <person name="Mikheyev A.S."/>
        </authorList>
    </citation>
    <scope>NUCLEOTIDE SEQUENCE</scope>
    <source>
        <tissue evidence="2">Venom_gland</tissue>
    </source>
</reference>
<feature type="compositionally biased region" description="Basic residues" evidence="1">
    <location>
        <begin position="90"/>
        <end position="103"/>
    </location>
</feature>
<proteinExistence type="predicted"/>
<accession>A0A2D4KB65</accession>
<protein>
    <submittedName>
        <fullName evidence="2">Uncharacterized protein</fullName>
    </submittedName>
</protein>
<reference evidence="2" key="1">
    <citation type="submission" date="2017-07" db="EMBL/GenBank/DDBJ databases">
        <authorList>
            <person name="Mikheyev A."/>
            <person name="Grau M."/>
        </authorList>
    </citation>
    <scope>NUCLEOTIDE SEQUENCE</scope>
    <source>
        <tissue evidence="2">Venom_gland</tissue>
    </source>
</reference>
<feature type="compositionally biased region" description="Basic and acidic residues" evidence="1">
    <location>
        <begin position="104"/>
        <end position="119"/>
    </location>
</feature>
<feature type="compositionally biased region" description="Basic residues" evidence="1">
    <location>
        <begin position="120"/>
        <end position="134"/>
    </location>
</feature>
<evidence type="ECO:0000313" key="2">
    <source>
        <dbReference type="EMBL" id="LAB05953.1"/>
    </source>
</evidence>
<sequence length="134" mass="16034">MEEISKDFKLELQTGRAMLKEKRELLEILEKKIMVMEEEQRNSSKAELKEEEKGLDRYRKQETLPKDTKGIKTMTLMTESINKRENAPRIKQKKKKIYKKKLQKREQERWGGEDGQNVRRKERRSGKVRKGKVG</sequence>
<organism evidence="2">
    <name type="scientific">Micrurus paraensis</name>
    <dbReference type="NCBI Taxonomy" id="1970185"/>
    <lineage>
        <taxon>Eukaryota</taxon>
        <taxon>Metazoa</taxon>
        <taxon>Chordata</taxon>
        <taxon>Craniata</taxon>
        <taxon>Vertebrata</taxon>
        <taxon>Euteleostomi</taxon>
        <taxon>Lepidosauria</taxon>
        <taxon>Squamata</taxon>
        <taxon>Bifurcata</taxon>
        <taxon>Unidentata</taxon>
        <taxon>Episquamata</taxon>
        <taxon>Toxicofera</taxon>
        <taxon>Serpentes</taxon>
        <taxon>Colubroidea</taxon>
        <taxon>Elapidae</taxon>
        <taxon>Elapinae</taxon>
        <taxon>Micrurus</taxon>
    </lineage>
</organism>
<dbReference type="AlphaFoldDB" id="A0A2D4KB65"/>
<feature type="compositionally biased region" description="Basic and acidic residues" evidence="1">
    <location>
        <begin position="38"/>
        <end position="70"/>
    </location>
</feature>
<feature type="region of interest" description="Disordered" evidence="1">
    <location>
        <begin position="38"/>
        <end position="134"/>
    </location>
</feature>
<evidence type="ECO:0000256" key="1">
    <source>
        <dbReference type="SAM" id="MobiDB-lite"/>
    </source>
</evidence>
<dbReference type="EMBL" id="IACL01049873">
    <property type="protein sequence ID" value="LAB05953.1"/>
    <property type="molecule type" value="Transcribed_RNA"/>
</dbReference>
<name>A0A2D4KB65_9SAUR</name>